<dbReference type="SUPFAM" id="SSF161084">
    <property type="entry name" value="MAPEG domain-like"/>
    <property type="match status" value="1"/>
</dbReference>
<accession>A0A136IUM0</accession>
<evidence type="ECO:0000256" key="4">
    <source>
        <dbReference type="ARBA" id="ARBA00023136"/>
    </source>
</evidence>
<dbReference type="Gene3D" id="1.20.120.550">
    <property type="entry name" value="Membrane associated eicosanoid/glutathione metabolism-like domain"/>
    <property type="match status" value="1"/>
</dbReference>
<evidence type="ECO:0008006" key="8">
    <source>
        <dbReference type="Google" id="ProtNLM"/>
    </source>
</evidence>
<evidence type="ECO:0000256" key="2">
    <source>
        <dbReference type="ARBA" id="ARBA00022692"/>
    </source>
</evidence>
<dbReference type="InterPro" id="IPR001129">
    <property type="entry name" value="Membr-assoc_MAPEG"/>
</dbReference>
<dbReference type="OrthoDB" id="2421200at2759"/>
<dbReference type="Pfam" id="PF01124">
    <property type="entry name" value="MAPEG"/>
    <property type="match status" value="1"/>
</dbReference>
<dbReference type="AlphaFoldDB" id="A0A136IUM0"/>
<dbReference type="Proteomes" id="UP000070501">
    <property type="component" value="Unassembled WGS sequence"/>
</dbReference>
<sequence>MSDKNAPKATAVTRREGIFEGIVNPAGAQIAVSGLAYVAFIPVTSYLARNESVQNLIKALAGLIPGFSASSATGTSGYSAGIIPALSAVYAFWTFAGSSALSVTGQAMGRPGKFDNDHPRQHLAELRGFPLRLRSAHYNLLENFTPWALAAALSQVLAPGDKEIVSLLGVHILLKLGVFYPAYLLNRSAPRSASHLMANAAFINVLLRLAKK</sequence>
<comment type="subcellular location">
    <subcellularLocation>
        <location evidence="1">Membrane</location>
    </subcellularLocation>
</comment>
<organism evidence="6 7">
    <name type="scientific">Microdochium bolleyi</name>
    <dbReference type="NCBI Taxonomy" id="196109"/>
    <lineage>
        <taxon>Eukaryota</taxon>
        <taxon>Fungi</taxon>
        <taxon>Dikarya</taxon>
        <taxon>Ascomycota</taxon>
        <taxon>Pezizomycotina</taxon>
        <taxon>Sordariomycetes</taxon>
        <taxon>Xylariomycetidae</taxon>
        <taxon>Xylariales</taxon>
        <taxon>Microdochiaceae</taxon>
        <taxon>Microdochium</taxon>
    </lineage>
</organism>
<dbReference type="EMBL" id="KQ964257">
    <property type="protein sequence ID" value="KXJ88744.1"/>
    <property type="molecule type" value="Genomic_DNA"/>
</dbReference>
<keyword evidence="3 5" id="KW-1133">Transmembrane helix</keyword>
<evidence type="ECO:0000256" key="1">
    <source>
        <dbReference type="ARBA" id="ARBA00004370"/>
    </source>
</evidence>
<evidence type="ECO:0000313" key="7">
    <source>
        <dbReference type="Proteomes" id="UP000070501"/>
    </source>
</evidence>
<dbReference type="InParanoid" id="A0A136IUM0"/>
<keyword evidence="4 5" id="KW-0472">Membrane</keyword>
<protein>
    <recommendedName>
        <fullName evidence="8">MAPEG family-domain-containing protein</fullName>
    </recommendedName>
</protein>
<keyword evidence="7" id="KW-1185">Reference proteome</keyword>
<gene>
    <name evidence="6" type="ORF">Micbo1qcDRAFT_166187</name>
</gene>
<dbReference type="PANTHER" id="PTHR35371">
    <property type="entry name" value="INNER MEMBRANE PROTEIN"/>
    <property type="match status" value="1"/>
</dbReference>
<evidence type="ECO:0000256" key="3">
    <source>
        <dbReference type="ARBA" id="ARBA00022989"/>
    </source>
</evidence>
<dbReference type="PANTHER" id="PTHR35371:SF1">
    <property type="entry name" value="BLR7753 PROTEIN"/>
    <property type="match status" value="1"/>
</dbReference>
<name>A0A136IUM0_9PEZI</name>
<dbReference type="InterPro" id="IPR023352">
    <property type="entry name" value="MAPEG-like_dom_sf"/>
</dbReference>
<dbReference type="GO" id="GO:0016020">
    <property type="term" value="C:membrane"/>
    <property type="evidence" value="ECO:0007669"/>
    <property type="project" value="UniProtKB-SubCell"/>
</dbReference>
<reference evidence="7" key="1">
    <citation type="submission" date="2016-02" db="EMBL/GenBank/DDBJ databases">
        <title>Draft genome sequence of Microdochium bolleyi, a fungal endophyte of beachgrass.</title>
        <authorList>
            <consortium name="DOE Joint Genome Institute"/>
            <person name="David A.S."/>
            <person name="May G."/>
            <person name="Haridas S."/>
            <person name="Lim J."/>
            <person name="Wang M."/>
            <person name="Labutti K."/>
            <person name="Lipzen A."/>
            <person name="Barry K."/>
            <person name="Grigoriev I.V."/>
        </authorList>
    </citation>
    <scope>NUCLEOTIDE SEQUENCE [LARGE SCALE GENOMIC DNA]</scope>
    <source>
        <strain evidence="7">J235TASD1</strain>
    </source>
</reference>
<proteinExistence type="predicted"/>
<evidence type="ECO:0000313" key="6">
    <source>
        <dbReference type="EMBL" id="KXJ88744.1"/>
    </source>
</evidence>
<keyword evidence="2 5" id="KW-0812">Transmembrane</keyword>
<evidence type="ECO:0000256" key="5">
    <source>
        <dbReference type="SAM" id="Phobius"/>
    </source>
</evidence>
<feature type="transmembrane region" description="Helical" evidence="5">
    <location>
        <begin position="26"/>
        <end position="48"/>
    </location>
</feature>